<gene>
    <name evidence="1" type="ORF">Bandiella_01605</name>
</gene>
<evidence type="ECO:0000313" key="1">
    <source>
        <dbReference type="EMBL" id="WPX97447.1"/>
    </source>
</evidence>
<proteinExistence type="predicted"/>
<sequence>MIGKIQEELINEQKELFVEDMECPKCSNKLVKNGERESQYHDVFSDHKLKIARYRCKKCKYETSSTVKSLIGGSISGDLKRLQAELGAEHSFRESEKIFEQFSRNRRRINNHDRVKCTVESVGAAVEKLCHEEKEIVKAHPAEELI</sequence>
<geneLocation type="plasmid" evidence="1 2">
    <name>unnamed1</name>
</geneLocation>
<keyword evidence="1" id="KW-0614">Plasmid</keyword>
<accession>A0ABZ0UP61</accession>
<reference evidence="1 2" key="1">
    <citation type="submission" date="2022-11" db="EMBL/GenBank/DDBJ databases">
        <title>Host association and intracellularity evolved multiple times independently in the Rickettsiales.</title>
        <authorList>
            <person name="Castelli M."/>
            <person name="Nardi T."/>
            <person name="Gammuto L."/>
            <person name="Bellinzona G."/>
            <person name="Sabaneyeva E."/>
            <person name="Potekhin A."/>
            <person name="Serra V."/>
            <person name="Petroni G."/>
            <person name="Sassera D."/>
        </authorList>
    </citation>
    <scope>NUCLEOTIDE SEQUENCE [LARGE SCALE GENOMIC DNA]</scope>
    <source>
        <strain evidence="1 2">NDG2</strain>
        <plasmid evidence="1 2">unnamed1</plasmid>
    </source>
</reference>
<keyword evidence="2" id="KW-1185">Reference proteome</keyword>
<organism evidence="1 2">
    <name type="scientific">Candidatus Bandiella euplotis</name>
    <dbReference type="NCBI Taxonomy" id="1664265"/>
    <lineage>
        <taxon>Bacteria</taxon>
        <taxon>Pseudomonadati</taxon>
        <taxon>Pseudomonadota</taxon>
        <taxon>Alphaproteobacteria</taxon>
        <taxon>Rickettsiales</taxon>
        <taxon>Candidatus Midichloriaceae</taxon>
        <taxon>Candidatus Bandiella</taxon>
    </lineage>
</organism>
<dbReference type="Proteomes" id="UP001327219">
    <property type="component" value="Plasmid unnamed1"/>
</dbReference>
<protein>
    <submittedName>
        <fullName evidence="1">Transposase domain protein</fullName>
    </submittedName>
</protein>
<evidence type="ECO:0000313" key="2">
    <source>
        <dbReference type="Proteomes" id="UP001327219"/>
    </source>
</evidence>
<dbReference type="RefSeq" id="WP_323733440.1">
    <property type="nucleotide sequence ID" value="NZ_CP110821.1"/>
</dbReference>
<name>A0ABZ0UP61_9RICK</name>
<dbReference type="EMBL" id="CP110821">
    <property type="protein sequence ID" value="WPX97447.1"/>
    <property type="molecule type" value="Genomic_DNA"/>
</dbReference>